<evidence type="ECO:0000313" key="3">
    <source>
        <dbReference type="EMBL" id="EON68859.1"/>
    </source>
</evidence>
<sequence length="273" mass="27202">MKSFAFVPMLAALACATKHEMPAHAMAMTHTVTVGGVIPPADATSAPKPILLYNPESIQAAVGDTVKFVFMQANHSVTQSTFANPCVKMAGGVDSGLLPNPSGAPGIEWTTTVNSTEATWFYCKQRTNTHCGKGMVFAINAATTGDKTFAAYKQLAIAQNGTALSSAPIQAPAPPTAAQSTVVVEATSTTVAMVHSSTPAVGQGSSPAVPAQGSSTVAPGAPAAGASVVPGQGSMGNGGACSCSCLCGVGSLTPQGAGVDHFGGYAGMMPKLS</sequence>
<dbReference type="CDD" id="cd00920">
    <property type="entry name" value="Cupredoxin"/>
    <property type="match status" value="1"/>
</dbReference>
<keyword evidence="4" id="KW-1185">Reference proteome</keyword>
<dbReference type="EMBL" id="JH767602">
    <property type="protein sequence ID" value="EON68859.1"/>
    <property type="molecule type" value="Genomic_DNA"/>
</dbReference>
<proteinExistence type="predicted"/>
<dbReference type="OrthoDB" id="1921208at2759"/>
<dbReference type="PROSITE" id="PS51257">
    <property type="entry name" value="PROKAR_LIPOPROTEIN"/>
    <property type="match status" value="1"/>
</dbReference>
<accession>R7Z4B5</accession>
<keyword evidence="2" id="KW-0732">Signal</keyword>
<organism evidence="3 4">
    <name type="scientific">Coniosporium apollinis (strain CBS 100218)</name>
    <name type="common">Rock-inhabiting black yeast</name>
    <dbReference type="NCBI Taxonomy" id="1168221"/>
    <lineage>
        <taxon>Eukaryota</taxon>
        <taxon>Fungi</taxon>
        <taxon>Dikarya</taxon>
        <taxon>Ascomycota</taxon>
        <taxon>Pezizomycotina</taxon>
        <taxon>Dothideomycetes</taxon>
        <taxon>Dothideomycetes incertae sedis</taxon>
        <taxon>Coniosporium</taxon>
    </lineage>
</organism>
<dbReference type="HOGENOM" id="CLU_053381_0_2_1"/>
<feature type="chain" id="PRO_5004450396" description="Phytocyanin domain-containing protein" evidence="2">
    <location>
        <begin position="17"/>
        <end position="273"/>
    </location>
</feature>
<reference evidence="4" key="1">
    <citation type="submission" date="2012-06" db="EMBL/GenBank/DDBJ databases">
        <title>The genome sequence of Coniosporium apollinis CBS 100218.</title>
        <authorList>
            <consortium name="The Broad Institute Genome Sequencing Platform"/>
            <person name="Cuomo C."/>
            <person name="Gorbushina A."/>
            <person name="Noack S."/>
            <person name="Walker B."/>
            <person name="Young S.K."/>
            <person name="Zeng Q."/>
            <person name="Gargeya S."/>
            <person name="Fitzgerald M."/>
            <person name="Haas B."/>
            <person name="Abouelleil A."/>
            <person name="Alvarado L."/>
            <person name="Arachchi H.M."/>
            <person name="Berlin A.M."/>
            <person name="Chapman S.B."/>
            <person name="Goldberg J."/>
            <person name="Griggs A."/>
            <person name="Gujja S."/>
            <person name="Hansen M."/>
            <person name="Howarth C."/>
            <person name="Imamovic A."/>
            <person name="Larimer J."/>
            <person name="McCowan C."/>
            <person name="Montmayeur A."/>
            <person name="Murphy C."/>
            <person name="Neiman D."/>
            <person name="Pearson M."/>
            <person name="Priest M."/>
            <person name="Roberts A."/>
            <person name="Saif S."/>
            <person name="Shea T."/>
            <person name="Sisk P."/>
            <person name="Sykes S."/>
            <person name="Wortman J."/>
            <person name="Nusbaum C."/>
            <person name="Birren B."/>
        </authorList>
    </citation>
    <scope>NUCLEOTIDE SEQUENCE [LARGE SCALE GENOMIC DNA]</scope>
    <source>
        <strain evidence="4">CBS 100218</strain>
    </source>
</reference>
<dbReference type="Gene3D" id="2.60.40.420">
    <property type="entry name" value="Cupredoxins - blue copper proteins"/>
    <property type="match status" value="1"/>
</dbReference>
<dbReference type="STRING" id="1168221.R7Z4B5"/>
<name>R7Z4B5_CONA1</name>
<dbReference type="InterPro" id="IPR052953">
    <property type="entry name" value="Ser-rich/MCO-related"/>
</dbReference>
<feature type="region of interest" description="Disordered" evidence="1">
    <location>
        <begin position="198"/>
        <end position="222"/>
    </location>
</feature>
<dbReference type="AlphaFoldDB" id="R7Z4B5"/>
<feature type="compositionally biased region" description="Low complexity" evidence="1">
    <location>
        <begin position="213"/>
        <end position="222"/>
    </location>
</feature>
<dbReference type="InterPro" id="IPR008972">
    <property type="entry name" value="Cupredoxin"/>
</dbReference>
<dbReference type="OMA" id="GVTWNMT"/>
<dbReference type="GeneID" id="19905428"/>
<protein>
    <recommendedName>
        <fullName evidence="5">Phytocyanin domain-containing protein</fullName>
    </recommendedName>
</protein>
<dbReference type="Proteomes" id="UP000016924">
    <property type="component" value="Unassembled WGS sequence"/>
</dbReference>
<dbReference type="PANTHER" id="PTHR34883">
    <property type="entry name" value="SERINE-RICH PROTEIN, PUTATIVE-RELATED-RELATED"/>
    <property type="match status" value="1"/>
</dbReference>
<dbReference type="eggNOG" id="ENOG502S40X">
    <property type="taxonomic scope" value="Eukaryota"/>
</dbReference>
<evidence type="ECO:0000313" key="4">
    <source>
        <dbReference type="Proteomes" id="UP000016924"/>
    </source>
</evidence>
<feature type="signal peptide" evidence="2">
    <location>
        <begin position="1"/>
        <end position="16"/>
    </location>
</feature>
<dbReference type="PANTHER" id="PTHR34883:SF4">
    <property type="entry name" value="CUPREDOXIN"/>
    <property type="match status" value="1"/>
</dbReference>
<evidence type="ECO:0008006" key="5">
    <source>
        <dbReference type="Google" id="ProtNLM"/>
    </source>
</evidence>
<dbReference type="SUPFAM" id="SSF49503">
    <property type="entry name" value="Cupredoxins"/>
    <property type="match status" value="1"/>
</dbReference>
<evidence type="ECO:0000256" key="2">
    <source>
        <dbReference type="SAM" id="SignalP"/>
    </source>
</evidence>
<evidence type="ECO:0000256" key="1">
    <source>
        <dbReference type="SAM" id="MobiDB-lite"/>
    </source>
</evidence>
<dbReference type="RefSeq" id="XP_007784176.1">
    <property type="nucleotide sequence ID" value="XM_007785986.1"/>
</dbReference>
<gene>
    <name evidence="3" type="ORF">W97_08117</name>
</gene>